<evidence type="ECO:0000256" key="7">
    <source>
        <dbReference type="ARBA" id="ARBA00022842"/>
    </source>
</evidence>
<evidence type="ECO:0000256" key="3">
    <source>
        <dbReference type="ARBA" id="ARBA00006702"/>
    </source>
</evidence>
<evidence type="ECO:0000256" key="9">
    <source>
        <dbReference type="ARBA" id="ARBA00023211"/>
    </source>
</evidence>
<evidence type="ECO:0000256" key="13">
    <source>
        <dbReference type="SAM" id="MobiDB-lite"/>
    </source>
</evidence>
<name>K3WYZ1_GLOUD</name>
<dbReference type="HOGENOM" id="CLU_013173_1_5_1"/>
<evidence type="ECO:0000256" key="5">
    <source>
        <dbReference type="ARBA" id="ARBA00022723"/>
    </source>
</evidence>
<comment type="similarity">
    <text evidence="3 12">Belongs to the PP2C family.</text>
</comment>
<keyword evidence="9" id="KW-0464">Manganese</keyword>
<reference evidence="15" key="3">
    <citation type="submission" date="2015-02" db="UniProtKB">
        <authorList>
            <consortium name="EnsemblProtists"/>
        </authorList>
    </citation>
    <scope>IDENTIFICATION</scope>
    <source>
        <strain evidence="15">DAOM BR144</strain>
    </source>
</reference>
<dbReference type="InterPro" id="IPR001932">
    <property type="entry name" value="PPM-type_phosphatase-like_dom"/>
</dbReference>
<comment type="catalytic activity">
    <reaction evidence="10">
        <text>O-phospho-L-seryl-[protein] + H2O = L-seryl-[protein] + phosphate</text>
        <dbReference type="Rhea" id="RHEA:20629"/>
        <dbReference type="Rhea" id="RHEA-COMP:9863"/>
        <dbReference type="Rhea" id="RHEA-COMP:11604"/>
        <dbReference type="ChEBI" id="CHEBI:15377"/>
        <dbReference type="ChEBI" id="CHEBI:29999"/>
        <dbReference type="ChEBI" id="CHEBI:43474"/>
        <dbReference type="ChEBI" id="CHEBI:83421"/>
        <dbReference type="EC" id="3.1.3.16"/>
    </reaction>
</comment>
<dbReference type="Proteomes" id="UP000019132">
    <property type="component" value="Unassembled WGS sequence"/>
</dbReference>
<evidence type="ECO:0000256" key="12">
    <source>
        <dbReference type="RuleBase" id="RU003465"/>
    </source>
</evidence>
<dbReference type="PANTHER" id="PTHR13832:SF803">
    <property type="entry name" value="PROTEIN PHOSPHATASE 1G"/>
    <property type="match status" value="1"/>
</dbReference>
<proteinExistence type="inferred from homology"/>
<evidence type="ECO:0000256" key="10">
    <source>
        <dbReference type="ARBA" id="ARBA00047761"/>
    </source>
</evidence>
<dbReference type="InterPro" id="IPR000222">
    <property type="entry name" value="PP2C_BS"/>
</dbReference>
<dbReference type="PANTHER" id="PTHR13832">
    <property type="entry name" value="PROTEIN PHOSPHATASE 2C"/>
    <property type="match status" value="1"/>
</dbReference>
<feature type="domain" description="PPM-type phosphatase" evidence="14">
    <location>
        <begin position="55"/>
        <end position="345"/>
    </location>
</feature>
<dbReference type="AlphaFoldDB" id="K3WYZ1"/>
<feature type="region of interest" description="Disordered" evidence="13">
    <location>
        <begin position="1"/>
        <end position="44"/>
    </location>
</feature>
<dbReference type="PROSITE" id="PS01032">
    <property type="entry name" value="PPM_1"/>
    <property type="match status" value="1"/>
</dbReference>
<dbReference type="GO" id="GO:0004722">
    <property type="term" value="F:protein serine/threonine phosphatase activity"/>
    <property type="evidence" value="ECO:0007669"/>
    <property type="project" value="UniProtKB-EC"/>
</dbReference>
<comment type="cofactor">
    <cofactor evidence="1">
        <name>Mn(2+)</name>
        <dbReference type="ChEBI" id="CHEBI:29035"/>
    </cofactor>
</comment>
<evidence type="ECO:0000256" key="2">
    <source>
        <dbReference type="ARBA" id="ARBA00004170"/>
    </source>
</evidence>
<dbReference type="EnsemblProtists" id="PYU1_T010190">
    <property type="protein sequence ID" value="PYU1_T010190"/>
    <property type="gene ID" value="PYU1_G010170"/>
</dbReference>
<dbReference type="InterPro" id="IPR036457">
    <property type="entry name" value="PPM-type-like_dom_sf"/>
</dbReference>
<dbReference type="Pfam" id="PF00481">
    <property type="entry name" value="PP2C"/>
    <property type="match status" value="1"/>
</dbReference>
<evidence type="ECO:0000259" key="14">
    <source>
        <dbReference type="PROSITE" id="PS51746"/>
    </source>
</evidence>
<keyword evidence="6 12" id="KW-0378">Hydrolase</keyword>
<evidence type="ECO:0000256" key="11">
    <source>
        <dbReference type="ARBA" id="ARBA00048336"/>
    </source>
</evidence>
<dbReference type="InParanoid" id="K3WYZ1"/>
<dbReference type="OMA" id="CAKYAAK"/>
<sequence length="351" mass="38357">MPRVPGPLDENKFRTEGKTRGANTTQNKVQHASQNDDTTGYDWKEYMPPSPVMNDFAALSAQNSRFRKHMEDECVAIPAFKAFHGDPATSSFFGVYDGHGGDFCSKYAAAHFHTKLSALLESKFNTKRRDSEFSNHSAATSSSSSTEYYDIDADVLSPEDIETCYADAFASIDKELETFDESSSSGSTAVTCLIRNYNGRTTFHVANVGDSRAIFYSNGETTRLTVDHKATNQDEVKRIKALNGIIFNKRVGGVVAVTRALGQADEKPFISSAPHIESVEVVSDDSFLVLVSDGVTDVFSDEQVTQFIAERLAAGDNSTTICQQLLAQAKDQGSMDNMTAIVIRFGSSANH</sequence>
<evidence type="ECO:0000256" key="1">
    <source>
        <dbReference type="ARBA" id="ARBA00001936"/>
    </source>
</evidence>
<accession>K3WYZ1</accession>
<dbReference type="FunCoup" id="K3WYZ1">
    <property type="interactions" value="2"/>
</dbReference>
<dbReference type="InterPro" id="IPR015655">
    <property type="entry name" value="PP2C"/>
</dbReference>
<dbReference type="CDD" id="cd00143">
    <property type="entry name" value="PP2Cc"/>
    <property type="match status" value="1"/>
</dbReference>
<dbReference type="SMART" id="SM00331">
    <property type="entry name" value="PP2C_SIG"/>
    <property type="match status" value="1"/>
</dbReference>
<feature type="compositionally biased region" description="Polar residues" evidence="13">
    <location>
        <begin position="21"/>
        <end position="38"/>
    </location>
</feature>
<keyword evidence="5" id="KW-0479">Metal-binding</keyword>
<dbReference type="STRING" id="431595.K3WYZ1"/>
<organism evidence="15 16">
    <name type="scientific">Globisporangium ultimum (strain ATCC 200006 / CBS 805.95 / DAOM BR144)</name>
    <name type="common">Pythium ultimum</name>
    <dbReference type="NCBI Taxonomy" id="431595"/>
    <lineage>
        <taxon>Eukaryota</taxon>
        <taxon>Sar</taxon>
        <taxon>Stramenopiles</taxon>
        <taxon>Oomycota</taxon>
        <taxon>Peronosporomycetes</taxon>
        <taxon>Pythiales</taxon>
        <taxon>Pythiaceae</taxon>
        <taxon>Globisporangium</taxon>
    </lineage>
</organism>
<feature type="compositionally biased region" description="Basic and acidic residues" evidence="13">
    <location>
        <begin position="9"/>
        <end position="19"/>
    </location>
</feature>
<evidence type="ECO:0000256" key="8">
    <source>
        <dbReference type="ARBA" id="ARBA00022912"/>
    </source>
</evidence>
<dbReference type="GO" id="GO:0016020">
    <property type="term" value="C:membrane"/>
    <property type="evidence" value="ECO:0007669"/>
    <property type="project" value="UniProtKB-SubCell"/>
</dbReference>
<comment type="catalytic activity">
    <reaction evidence="11">
        <text>O-phospho-L-threonyl-[protein] + H2O = L-threonyl-[protein] + phosphate</text>
        <dbReference type="Rhea" id="RHEA:47004"/>
        <dbReference type="Rhea" id="RHEA-COMP:11060"/>
        <dbReference type="Rhea" id="RHEA-COMP:11605"/>
        <dbReference type="ChEBI" id="CHEBI:15377"/>
        <dbReference type="ChEBI" id="CHEBI:30013"/>
        <dbReference type="ChEBI" id="CHEBI:43474"/>
        <dbReference type="ChEBI" id="CHEBI:61977"/>
        <dbReference type="EC" id="3.1.3.16"/>
    </reaction>
</comment>
<dbReference type="GO" id="GO:0046872">
    <property type="term" value="F:metal ion binding"/>
    <property type="evidence" value="ECO:0007669"/>
    <property type="project" value="UniProtKB-KW"/>
</dbReference>
<dbReference type="EMBL" id="GL376623">
    <property type="status" value="NOT_ANNOTATED_CDS"/>
    <property type="molecule type" value="Genomic_DNA"/>
</dbReference>
<keyword evidence="7" id="KW-0460">Magnesium</keyword>
<reference evidence="16" key="1">
    <citation type="journal article" date="2010" name="Genome Biol.">
        <title>Genome sequence of the necrotrophic plant pathogen Pythium ultimum reveals original pathogenicity mechanisms and effector repertoire.</title>
        <authorList>
            <person name="Levesque C.A."/>
            <person name="Brouwer H."/>
            <person name="Cano L."/>
            <person name="Hamilton J.P."/>
            <person name="Holt C."/>
            <person name="Huitema E."/>
            <person name="Raffaele S."/>
            <person name="Robideau G.P."/>
            <person name="Thines M."/>
            <person name="Win J."/>
            <person name="Zerillo M.M."/>
            <person name="Beakes G.W."/>
            <person name="Boore J.L."/>
            <person name="Busam D."/>
            <person name="Dumas B."/>
            <person name="Ferriera S."/>
            <person name="Fuerstenberg S.I."/>
            <person name="Gachon C.M."/>
            <person name="Gaulin E."/>
            <person name="Govers F."/>
            <person name="Grenville-Briggs L."/>
            <person name="Horner N."/>
            <person name="Hostetler J."/>
            <person name="Jiang R.H."/>
            <person name="Johnson J."/>
            <person name="Krajaejun T."/>
            <person name="Lin H."/>
            <person name="Meijer H.J."/>
            <person name="Moore B."/>
            <person name="Morris P."/>
            <person name="Phuntmart V."/>
            <person name="Puiu D."/>
            <person name="Shetty J."/>
            <person name="Stajich J.E."/>
            <person name="Tripathy S."/>
            <person name="Wawra S."/>
            <person name="van West P."/>
            <person name="Whitty B.R."/>
            <person name="Coutinho P.M."/>
            <person name="Henrissat B."/>
            <person name="Martin F."/>
            <person name="Thomas P.D."/>
            <person name="Tyler B.M."/>
            <person name="De Vries R.P."/>
            <person name="Kamoun S."/>
            <person name="Yandell M."/>
            <person name="Tisserat N."/>
            <person name="Buell C.R."/>
        </authorList>
    </citation>
    <scope>NUCLEOTIDE SEQUENCE</scope>
    <source>
        <strain evidence="16">DAOM:BR144</strain>
    </source>
</reference>
<dbReference type="Gene3D" id="3.60.40.10">
    <property type="entry name" value="PPM-type phosphatase domain"/>
    <property type="match status" value="1"/>
</dbReference>
<evidence type="ECO:0000313" key="15">
    <source>
        <dbReference type="EnsemblProtists" id="PYU1_T010190"/>
    </source>
</evidence>
<dbReference type="PROSITE" id="PS51746">
    <property type="entry name" value="PPM_2"/>
    <property type="match status" value="1"/>
</dbReference>
<dbReference type="SMART" id="SM00332">
    <property type="entry name" value="PP2Cc"/>
    <property type="match status" value="1"/>
</dbReference>
<reference evidence="16" key="2">
    <citation type="submission" date="2010-04" db="EMBL/GenBank/DDBJ databases">
        <authorList>
            <person name="Buell R."/>
            <person name="Hamilton J."/>
            <person name="Hostetler J."/>
        </authorList>
    </citation>
    <scope>NUCLEOTIDE SEQUENCE [LARGE SCALE GENOMIC DNA]</scope>
    <source>
        <strain evidence="16">DAOM:BR144</strain>
    </source>
</reference>
<comment type="subcellular location">
    <subcellularLocation>
        <location evidence="2">Membrane</location>
        <topology evidence="2">Peripheral membrane protein</topology>
    </subcellularLocation>
</comment>
<protein>
    <recommendedName>
        <fullName evidence="4">protein-serine/threonine phosphatase</fullName>
        <ecNumber evidence="4">3.1.3.16</ecNumber>
    </recommendedName>
</protein>
<keyword evidence="16" id="KW-1185">Reference proteome</keyword>
<evidence type="ECO:0000256" key="4">
    <source>
        <dbReference type="ARBA" id="ARBA00013081"/>
    </source>
</evidence>
<evidence type="ECO:0000313" key="16">
    <source>
        <dbReference type="Proteomes" id="UP000019132"/>
    </source>
</evidence>
<dbReference type="EC" id="3.1.3.16" evidence="4"/>
<dbReference type="eggNOG" id="KOG0698">
    <property type="taxonomic scope" value="Eukaryota"/>
</dbReference>
<keyword evidence="8 12" id="KW-0904">Protein phosphatase</keyword>
<dbReference type="SUPFAM" id="SSF81606">
    <property type="entry name" value="PP2C-like"/>
    <property type="match status" value="1"/>
</dbReference>
<evidence type="ECO:0000256" key="6">
    <source>
        <dbReference type="ARBA" id="ARBA00022801"/>
    </source>
</evidence>
<dbReference type="VEuPathDB" id="FungiDB:PYU1_G010170"/>